<dbReference type="GO" id="GO:0005829">
    <property type="term" value="C:cytosol"/>
    <property type="evidence" value="ECO:0007669"/>
    <property type="project" value="TreeGrafter"/>
</dbReference>
<dbReference type="InterPro" id="IPR014710">
    <property type="entry name" value="RmlC-like_jellyroll"/>
</dbReference>
<dbReference type="Pfam" id="PF07883">
    <property type="entry name" value="Cupin_2"/>
    <property type="match status" value="1"/>
</dbReference>
<dbReference type="InterPro" id="IPR050807">
    <property type="entry name" value="TransReg_Diox_bact_type"/>
</dbReference>
<keyword evidence="7" id="KW-1185">Reference proteome</keyword>
<keyword evidence="2" id="KW-0238">DNA-binding</keyword>
<evidence type="ECO:0000256" key="1">
    <source>
        <dbReference type="ARBA" id="ARBA00023015"/>
    </source>
</evidence>
<dbReference type="RefSeq" id="WP_239126351.1">
    <property type="nucleotide sequence ID" value="NZ_BONF01000077.1"/>
</dbReference>
<dbReference type="Proteomes" id="UP000601223">
    <property type="component" value="Unassembled WGS sequence"/>
</dbReference>
<name>A0A8J3JTK3_9ACTN</name>
<dbReference type="Pfam" id="PF13560">
    <property type="entry name" value="HTH_31"/>
    <property type="match status" value="1"/>
</dbReference>
<keyword evidence="1" id="KW-0805">Transcription regulation</keyword>
<comment type="caution">
    <text evidence="6">The sequence shown here is derived from an EMBL/GenBank/DDBJ whole genome shotgun (WGS) entry which is preliminary data.</text>
</comment>
<evidence type="ECO:0000313" key="6">
    <source>
        <dbReference type="EMBL" id="GIF86513.1"/>
    </source>
</evidence>
<dbReference type="SUPFAM" id="SSF47413">
    <property type="entry name" value="lambda repressor-like DNA-binding domains"/>
    <property type="match status" value="1"/>
</dbReference>
<feature type="domain" description="HTH cro/C1-type" evidence="5">
    <location>
        <begin position="40"/>
        <end position="94"/>
    </location>
</feature>
<dbReference type="InterPro" id="IPR013096">
    <property type="entry name" value="Cupin_2"/>
</dbReference>
<evidence type="ECO:0000256" key="4">
    <source>
        <dbReference type="SAM" id="MobiDB-lite"/>
    </source>
</evidence>
<dbReference type="GO" id="GO:0003677">
    <property type="term" value="F:DNA binding"/>
    <property type="evidence" value="ECO:0007669"/>
    <property type="project" value="UniProtKB-KW"/>
</dbReference>
<dbReference type="Gene3D" id="2.60.120.10">
    <property type="entry name" value="Jelly Rolls"/>
    <property type="match status" value="1"/>
</dbReference>
<dbReference type="SMART" id="SM00530">
    <property type="entry name" value="HTH_XRE"/>
    <property type="match status" value="1"/>
</dbReference>
<proteinExistence type="predicted"/>
<feature type="region of interest" description="Disordered" evidence="4">
    <location>
        <begin position="1"/>
        <end position="26"/>
    </location>
</feature>
<dbReference type="InterPro" id="IPR011051">
    <property type="entry name" value="RmlC_Cupin_sf"/>
</dbReference>
<keyword evidence="3" id="KW-0804">Transcription</keyword>
<dbReference type="InterPro" id="IPR010982">
    <property type="entry name" value="Lambda_DNA-bd_dom_sf"/>
</dbReference>
<accession>A0A8J3JTK3</accession>
<evidence type="ECO:0000313" key="7">
    <source>
        <dbReference type="Proteomes" id="UP000601223"/>
    </source>
</evidence>
<dbReference type="EMBL" id="BONF01000077">
    <property type="protein sequence ID" value="GIF86513.1"/>
    <property type="molecule type" value="Genomic_DNA"/>
</dbReference>
<dbReference type="CDD" id="cd02209">
    <property type="entry name" value="cupin_XRE_C"/>
    <property type="match status" value="1"/>
</dbReference>
<evidence type="ECO:0000256" key="2">
    <source>
        <dbReference type="ARBA" id="ARBA00023125"/>
    </source>
</evidence>
<dbReference type="AlphaFoldDB" id="A0A8J3JTK3"/>
<reference evidence="6 7" key="1">
    <citation type="submission" date="2021-01" db="EMBL/GenBank/DDBJ databases">
        <title>Whole genome shotgun sequence of Catellatospora bangladeshensis NBRC 107357.</title>
        <authorList>
            <person name="Komaki H."/>
            <person name="Tamura T."/>
        </authorList>
    </citation>
    <scope>NUCLEOTIDE SEQUENCE [LARGE SCALE GENOMIC DNA]</scope>
    <source>
        <strain evidence="6 7">NBRC 107357</strain>
    </source>
</reference>
<feature type="compositionally biased region" description="Basic and acidic residues" evidence="4">
    <location>
        <begin position="1"/>
        <end position="17"/>
    </location>
</feature>
<dbReference type="PROSITE" id="PS50943">
    <property type="entry name" value="HTH_CROC1"/>
    <property type="match status" value="1"/>
</dbReference>
<sequence>MTDTTIERARTAEHADAGPHAPRPRHLPLDEINAAVALHVRALRAGRGWSLDELSGRSGVSKGMLVQIEGCRTNPSVGTLARIADAFGVTVARLLQPAADRSVHLSEIDDAPVLWRGGRGGTGRMLRGLSDPGFVELWDWRFAPQERYEAEELLPGTRTMVHVLVGQVVVTVDGADHQVQAGQTLDFRSDRAHACRNDLDSPARLVMVVTMPPGELDRRRGSAIARR</sequence>
<dbReference type="CDD" id="cd00093">
    <property type="entry name" value="HTH_XRE"/>
    <property type="match status" value="1"/>
</dbReference>
<dbReference type="PANTHER" id="PTHR46797">
    <property type="entry name" value="HTH-TYPE TRANSCRIPTIONAL REGULATOR"/>
    <property type="match status" value="1"/>
</dbReference>
<evidence type="ECO:0000256" key="3">
    <source>
        <dbReference type="ARBA" id="ARBA00023163"/>
    </source>
</evidence>
<evidence type="ECO:0000259" key="5">
    <source>
        <dbReference type="PROSITE" id="PS50943"/>
    </source>
</evidence>
<dbReference type="InterPro" id="IPR001387">
    <property type="entry name" value="Cro/C1-type_HTH"/>
</dbReference>
<organism evidence="6 7">
    <name type="scientific">Catellatospora bangladeshensis</name>
    <dbReference type="NCBI Taxonomy" id="310355"/>
    <lineage>
        <taxon>Bacteria</taxon>
        <taxon>Bacillati</taxon>
        <taxon>Actinomycetota</taxon>
        <taxon>Actinomycetes</taxon>
        <taxon>Micromonosporales</taxon>
        <taxon>Micromonosporaceae</taxon>
        <taxon>Catellatospora</taxon>
    </lineage>
</organism>
<protein>
    <submittedName>
        <fullName evidence="6">Transcriptional regulator</fullName>
    </submittedName>
</protein>
<dbReference type="GO" id="GO:0003700">
    <property type="term" value="F:DNA-binding transcription factor activity"/>
    <property type="evidence" value="ECO:0007669"/>
    <property type="project" value="TreeGrafter"/>
</dbReference>
<dbReference type="SUPFAM" id="SSF51182">
    <property type="entry name" value="RmlC-like cupins"/>
    <property type="match status" value="1"/>
</dbReference>
<dbReference type="PANTHER" id="PTHR46797:SF23">
    <property type="entry name" value="HTH-TYPE TRANSCRIPTIONAL REGULATOR SUTR"/>
    <property type="match status" value="1"/>
</dbReference>
<gene>
    <name evidence="6" type="ORF">Cba03nite_78620</name>
</gene>
<dbReference type="Gene3D" id="1.10.260.40">
    <property type="entry name" value="lambda repressor-like DNA-binding domains"/>
    <property type="match status" value="1"/>
</dbReference>